<evidence type="ECO:0000259" key="2">
    <source>
        <dbReference type="Pfam" id="PF00149"/>
    </source>
</evidence>
<accession>A0ABP1RC54</accession>
<dbReference type="Proteomes" id="UP001642540">
    <property type="component" value="Unassembled WGS sequence"/>
</dbReference>
<dbReference type="PANTHER" id="PTHR32440">
    <property type="entry name" value="PHOSPHATASE DCR2-RELATED-RELATED"/>
    <property type="match status" value="1"/>
</dbReference>
<reference evidence="3 4" key="1">
    <citation type="submission" date="2024-08" db="EMBL/GenBank/DDBJ databases">
        <authorList>
            <person name="Cucini C."/>
            <person name="Frati F."/>
        </authorList>
    </citation>
    <scope>NUCLEOTIDE SEQUENCE [LARGE SCALE GENOMIC DNA]</scope>
</reference>
<keyword evidence="4" id="KW-1185">Reference proteome</keyword>
<dbReference type="Pfam" id="PF00149">
    <property type="entry name" value="Metallophos"/>
    <property type="match status" value="1"/>
</dbReference>
<feature type="domain" description="Calcineurin-like phosphoesterase" evidence="2">
    <location>
        <begin position="44"/>
        <end position="214"/>
    </location>
</feature>
<dbReference type="EMBL" id="CAXLJM020000069">
    <property type="protein sequence ID" value="CAL8125679.1"/>
    <property type="molecule type" value="Genomic_DNA"/>
</dbReference>
<protein>
    <recommendedName>
        <fullName evidence="2">Calcineurin-like phosphoesterase domain-containing protein</fullName>
    </recommendedName>
</protein>
<evidence type="ECO:0000256" key="1">
    <source>
        <dbReference type="SAM" id="SignalP"/>
    </source>
</evidence>
<proteinExistence type="predicted"/>
<dbReference type="InterPro" id="IPR029052">
    <property type="entry name" value="Metallo-depent_PP-like"/>
</dbReference>
<name>A0ABP1RC54_9HEXA</name>
<dbReference type="CDD" id="cd07383">
    <property type="entry name" value="MPP_Dcr2"/>
    <property type="match status" value="1"/>
</dbReference>
<keyword evidence="1" id="KW-0732">Signal</keyword>
<feature type="chain" id="PRO_5045750687" description="Calcineurin-like phosphoesterase domain-containing protein" evidence="1">
    <location>
        <begin position="21"/>
        <end position="352"/>
    </location>
</feature>
<gene>
    <name evidence="3" type="ORF">ODALV1_LOCUS21074</name>
</gene>
<evidence type="ECO:0000313" key="4">
    <source>
        <dbReference type="Proteomes" id="UP001642540"/>
    </source>
</evidence>
<dbReference type="SUPFAM" id="SSF56300">
    <property type="entry name" value="Metallo-dependent phosphatases"/>
    <property type="match status" value="1"/>
</dbReference>
<comment type="caution">
    <text evidence="3">The sequence shown here is derived from an EMBL/GenBank/DDBJ whole genome shotgun (WGS) entry which is preliminary data.</text>
</comment>
<organism evidence="3 4">
    <name type="scientific">Orchesella dallaii</name>
    <dbReference type="NCBI Taxonomy" id="48710"/>
    <lineage>
        <taxon>Eukaryota</taxon>
        <taxon>Metazoa</taxon>
        <taxon>Ecdysozoa</taxon>
        <taxon>Arthropoda</taxon>
        <taxon>Hexapoda</taxon>
        <taxon>Collembola</taxon>
        <taxon>Entomobryomorpha</taxon>
        <taxon>Entomobryoidea</taxon>
        <taxon>Orchesellidae</taxon>
        <taxon>Orchesellinae</taxon>
        <taxon>Orchesella</taxon>
    </lineage>
</organism>
<dbReference type="Gene3D" id="3.60.21.10">
    <property type="match status" value="1"/>
</dbReference>
<evidence type="ECO:0000313" key="3">
    <source>
        <dbReference type="EMBL" id="CAL8125679.1"/>
    </source>
</evidence>
<dbReference type="InterPro" id="IPR004843">
    <property type="entry name" value="Calcineurin-like_PHP"/>
</dbReference>
<feature type="signal peptide" evidence="1">
    <location>
        <begin position="1"/>
        <end position="20"/>
    </location>
</feature>
<sequence length="352" mass="39150">MKSILLLALLGLLTPQLIYGGIIKTEQHRNPVRSPVHFNSNGTFKIVTFTDLHYGEGAGSDWGPANDIKSTKVMFDILDWEKPDFVVFTGDLMSAEVMYPNGTETMDQLLEPVVKGNYKWASTYGNHDIGNNVSREVILSAEQKYDGSYTQQGEEGLIGNTNYYIPIYPPTGTNGSEEKPALILWFFDSRGGRNSSGGISAYVHETVVDWFKLTAQQMNETWGPVPSLAFFHYPTDEYKPIHDTIADHPECPGQHDDIVTPQERDTGFMEALVASGMIKAAFVGHNHGNGWCCNYKTLALCYNRQSGHGGGWVGWTRGSRVLTLNIDDLWGPALNYIRLENGTIVDQFVSQV</sequence>
<dbReference type="PANTHER" id="PTHR32440:SF11">
    <property type="entry name" value="METALLOPHOSPHOESTERASE DOMAIN-CONTAINING PROTEIN"/>
    <property type="match status" value="1"/>
</dbReference>